<gene>
    <name evidence="2" type="ORF">PSFLO_02349</name>
</gene>
<organism evidence="2 3">
    <name type="scientific">Pseudozyma flocculosa</name>
    <dbReference type="NCBI Taxonomy" id="84751"/>
    <lineage>
        <taxon>Eukaryota</taxon>
        <taxon>Fungi</taxon>
        <taxon>Dikarya</taxon>
        <taxon>Basidiomycota</taxon>
        <taxon>Ustilaginomycotina</taxon>
        <taxon>Ustilaginomycetes</taxon>
        <taxon>Ustilaginales</taxon>
        <taxon>Ustilaginaceae</taxon>
        <taxon>Pseudozyma</taxon>
    </lineage>
</organism>
<dbReference type="PROSITE" id="PS51257">
    <property type="entry name" value="PROKAR_LIPOPROTEIN"/>
    <property type="match status" value="1"/>
</dbReference>
<dbReference type="Proteomes" id="UP000323386">
    <property type="component" value="Unassembled WGS sequence"/>
</dbReference>
<name>A0A5C3EXD2_9BASI</name>
<feature type="region of interest" description="Disordered" evidence="1">
    <location>
        <begin position="33"/>
        <end position="94"/>
    </location>
</feature>
<dbReference type="EMBL" id="OOIP01000005">
    <property type="protein sequence ID" value="SPO36878.1"/>
    <property type="molecule type" value="Genomic_DNA"/>
</dbReference>
<evidence type="ECO:0000313" key="2">
    <source>
        <dbReference type="EMBL" id="SPO36878.1"/>
    </source>
</evidence>
<keyword evidence="3" id="KW-1185">Reference proteome</keyword>
<proteinExistence type="predicted"/>
<feature type="compositionally biased region" description="Basic and acidic residues" evidence="1">
    <location>
        <begin position="36"/>
        <end position="50"/>
    </location>
</feature>
<sequence>MKPRGWPFPRLDPSMFLAAWLGSACSPLVFLPGLGRRSEAKPDGQAEKNLARGGGARGARPSGGVVPQAGPAFPGWGSGPAATAGHSPSSPTVR</sequence>
<evidence type="ECO:0000256" key="1">
    <source>
        <dbReference type="SAM" id="MobiDB-lite"/>
    </source>
</evidence>
<accession>A0A5C3EXD2</accession>
<dbReference type="AlphaFoldDB" id="A0A5C3EXD2"/>
<evidence type="ECO:0000313" key="3">
    <source>
        <dbReference type="Proteomes" id="UP000323386"/>
    </source>
</evidence>
<reference evidence="2 3" key="1">
    <citation type="submission" date="2018-03" db="EMBL/GenBank/DDBJ databases">
        <authorList>
            <person name="Guldener U."/>
        </authorList>
    </citation>
    <scope>NUCLEOTIDE SEQUENCE [LARGE SCALE GENOMIC DNA]</scope>
    <source>
        <strain evidence="2 3">DAOM196992</strain>
    </source>
</reference>
<protein>
    <submittedName>
        <fullName evidence="2">Uncharacterized protein</fullName>
    </submittedName>
</protein>